<proteinExistence type="predicted"/>
<evidence type="ECO:0000313" key="2">
    <source>
        <dbReference type="Proteomes" id="UP000198583"/>
    </source>
</evidence>
<sequence length="309" mass="33316">MIGLGDVTRLEEEIRALRELDYRHGGEPCLDRVRRRIRDNLPLLTAPASVQVRQRLHVAMADLRNLAGWVCFDAGLVTNAHNHFSHALALAGIAGDDGLIANVCYRLGRVYLHHGHLDEALRYFDLGRLAASRSGDRLAAGLISVNSAWACASKGDEYGALTLLDRGRDQFTAANRADVAGWARFFTESDLSAMAGAVHTTLAGTAGRHHARTAVPLLHTAVNGYDEDMVRSRILSLVLLSTDQLIEGDVDVGVGTGLRALDAAAAVGSARVRDRFRPLAVQARGHHAHPGALDLAERIEARTTPVDAP</sequence>
<dbReference type="Proteomes" id="UP000198583">
    <property type="component" value="Unassembled WGS sequence"/>
</dbReference>
<accession>A0A1I6FDF7</accession>
<evidence type="ECO:0000313" key="1">
    <source>
        <dbReference type="EMBL" id="SFR27954.1"/>
    </source>
</evidence>
<protein>
    <recommendedName>
        <fullName evidence="3">Tetratricopeptide repeat-containing protein</fullName>
    </recommendedName>
</protein>
<dbReference type="InterPro" id="IPR011990">
    <property type="entry name" value="TPR-like_helical_dom_sf"/>
</dbReference>
<organism evidence="1 2">
    <name type="scientific">Lentzea waywayandensis</name>
    <dbReference type="NCBI Taxonomy" id="84724"/>
    <lineage>
        <taxon>Bacteria</taxon>
        <taxon>Bacillati</taxon>
        <taxon>Actinomycetota</taxon>
        <taxon>Actinomycetes</taxon>
        <taxon>Pseudonocardiales</taxon>
        <taxon>Pseudonocardiaceae</taxon>
        <taxon>Lentzea</taxon>
    </lineage>
</organism>
<dbReference type="EMBL" id="FOYL01000012">
    <property type="protein sequence ID" value="SFR27954.1"/>
    <property type="molecule type" value="Genomic_DNA"/>
</dbReference>
<dbReference type="AlphaFoldDB" id="A0A1I6FDF7"/>
<reference evidence="2" key="1">
    <citation type="submission" date="2016-10" db="EMBL/GenBank/DDBJ databases">
        <authorList>
            <person name="Varghese N."/>
            <person name="Submissions S."/>
        </authorList>
    </citation>
    <scope>NUCLEOTIDE SEQUENCE [LARGE SCALE GENOMIC DNA]</scope>
    <source>
        <strain evidence="2">DSM 44232</strain>
    </source>
</reference>
<keyword evidence="2" id="KW-1185">Reference proteome</keyword>
<dbReference type="Gene3D" id="1.25.40.10">
    <property type="entry name" value="Tetratricopeptide repeat domain"/>
    <property type="match status" value="1"/>
</dbReference>
<evidence type="ECO:0008006" key="3">
    <source>
        <dbReference type="Google" id="ProtNLM"/>
    </source>
</evidence>
<gene>
    <name evidence="1" type="ORF">SAMN04488564_11265</name>
</gene>
<dbReference type="SUPFAM" id="SSF48452">
    <property type="entry name" value="TPR-like"/>
    <property type="match status" value="1"/>
</dbReference>
<name>A0A1I6FDF7_9PSEU</name>
<dbReference type="STRING" id="84724.SAMN04488564_11265"/>